<dbReference type="PANTHER" id="PTHR23048:SF0">
    <property type="entry name" value="CALMODULIN LIKE 3"/>
    <property type="match status" value="1"/>
</dbReference>
<reference evidence="4" key="1">
    <citation type="submission" date="2022-07" db="EMBL/GenBank/DDBJ databases">
        <title>Phylogenomic reconstructions and comparative analyses of Kickxellomycotina fungi.</title>
        <authorList>
            <person name="Reynolds N.K."/>
            <person name="Stajich J.E."/>
            <person name="Barry K."/>
            <person name="Grigoriev I.V."/>
            <person name="Crous P."/>
            <person name="Smith M.E."/>
        </authorList>
    </citation>
    <scope>NUCLEOTIDE SEQUENCE</scope>
    <source>
        <strain evidence="4">NBRC 100468</strain>
    </source>
</reference>
<gene>
    <name evidence="4" type="primary">CALML3</name>
    <name evidence="4" type="ORF">H4219_003543</name>
</gene>
<dbReference type="GO" id="GO:0016460">
    <property type="term" value="C:myosin II complex"/>
    <property type="evidence" value="ECO:0007669"/>
    <property type="project" value="TreeGrafter"/>
</dbReference>
<comment type="caution">
    <text evidence="4">The sequence shown here is derived from an EMBL/GenBank/DDBJ whole genome shotgun (WGS) entry which is preliminary data.</text>
</comment>
<feature type="domain" description="EF-hand" evidence="3">
    <location>
        <begin position="81"/>
        <end position="116"/>
    </location>
</feature>
<keyword evidence="1" id="KW-0677">Repeat</keyword>
<evidence type="ECO:0000313" key="5">
    <source>
        <dbReference type="Proteomes" id="UP001150538"/>
    </source>
</evidence>
<feature type="domain" description="EF-hand" evidence="3">
    <location>
        <begin position="8"/>
        <end position="43"/>
    </location>
</feature>
<dbReference type="SUPFAM" id="SSF47473">
    <property type="entry name" value="EF-hand"/>
    <property type="match status" value="1"/>
</dbReference>
<evidence type="ECO:0000259" key="3">
    <source>
        <dbReference type="PROSITE" id="PS50222"/>
    </source>
</evidence>
<dbReference type="PANTHER" id="PTHR23048">
    <property type="entry name" value="MYOSIN LIGHT CHAIN 1, 3"/>
    <property type="match status" value="1"/>
</dbReference>
<dbReference type="InterPro" id="IPR050230">
    <property type="entry name" value="CALM/Myosin/TropC-like"/>
</dbReference>
<protein>
    <submittedName>
        <fullName evidence="4">Calmodulin-like 3</fullName>
    </submittedName>
</protein>
<name>A0A9W8DSS8_9FUNG</name>
<dbReference type="FunFam" id="1.10.238.10:FF:000178">
    <property type="entry name" value="Calmodulin-2 A"/>
    <property type="match status" value="1"/>
</dbReference>
<evidence type="ECO:0000256" key="2">
    <source>
        <dbReference type="ARBA" id="ARBA00022837"/>
    </source>
</evidence>
<dbReference type="InterPro" id="IPR011992">
    <property type="entry name" value="EF-hand-dom_pair"/>
</dbReference>
<dbReference type="PROSITE" id="PS50222">
    <property type="entry name" value="EF_HAND_2"/>
    <property type="match status" value="2"/>
</dbReference>
<keyword evidence="2" id="KW-0106">Calcium</keyword>
<evidence type="ECO:0000256" key="1">
    <source>
        <dbReference type="ARBA" id="ARBA00022737"/>
    </source>
</evidence>
<dbReference type="CDD" id="cd00051">
    <property type="entry name" value="EFh"/>
    <property type="match status" value="2"/>
</dbReference>
<dbReference type="Proteomes" id="UP001150538">
    <property type="component" value="Unassembled WGS sequence"/>
</dbReference>
<dbReference type="GO" id="GO:0005509">
    <property type="term" value="F:calcium ion binding"/>
    <property type="evidence" value="ECO:0007669"/>
    <property type="project" value="InterPro"/>
</dbReference>
<keyword evidence="5" id="KW-1185">Reference proteome</keyword>
<evidence type="ECO:0000313" key="4">
    <source>
        <dbReference type="EMBL" id="KAJ1916847.1"/>
    </source>
</evidence>
<dbReference type="InterPro" id="IPR002048">
    <property type="entry name" value="EF_hand_dom"/>
</dbReference>
<dbReference type="Gene3D" id="1.10.238.10">
    <property type="entry name" value="EF-hand"/>
    <property type="match status" value="2"/>
</dbReference>
<dbReference type="PROSITE" id="PS00018">
    <property type="entry name" value="EF_HAND_1"/>
    <property type="match status" value="1"/>
</dbReference>
<dbReference type="InterPro" id="IPR018247">
    <property type="entry name" value="EF_Hand_1_Ca_BS"/>
</dbReference>
<proteinExistence type="predicted"/>
<dbReference type="EMBL" id="JANBPU010000089">
    <property type="protein sequence ID" value="KAJ1916847.1"/>
    <property type="molecule type" value="Genomic_DNA"/>
</dbReference>
<accession>A0A9W8DSS8</accession>
<dbReference type="SMART" id="SM00054">
    <property type="entry name" value="EFh"/>
    <property type="match status" value="3"/>
</dbReference>
<dbReference type="OrthoDB" id="26525at2759"/>
<sequence length="148" mass="16412">MSQQMTQAEIDEYKEAFQLFDSDGDNMITTEELGTALRSLGARLTESELSNLKRSADPNNTGSVDFNSFLKIAGSTKNQGVNYEELLEAMNVFDKEGNGYIPAEEFKRIMMSLGEKMTEYEADELIKESADSSGHISCETLAMKLANV</sequence>
<organism evidence="4 5">
    <name type="scientific">Mycoemilia scoparia</name>
    <dbReference type="NCBI Taxonomy" id="417184"/>
    <lineage>
        <taxon>Eukaryota</taxon>
        <taxon>Fungi</taxon>
        <taxon>Fungi incertae sedis</taxon>
        <taxon>Zoopagomycota</taxon>
        <taxon>Kickxellomycotina</taxon>
        <taxon>Kickxellomycetes</taxon>
        <taxon>Kickxellales</taxon>
        <taxon>Kickxellaceae</taxon>
        <taxon>Mycoemilia</taxon>
    </lineage>
</organism>
<dbReference type="AlphaFoldDB" id="A0A9W8DSS8"/>
<dbReference type="Pfam" id="PF13499">
    <property type="entry name" value="EF-hand_7"/>
    <property type="match status" value="2"/>
</dbReference>